<protein>
    <recommendedName>
        <fullName evidence="2">Bacterial alpha-L-rhamnosidase N-terminal domain-containing protein</fullName>
    </recommendedName>
</protein>
<comment type="caution">
    <text evidence="3">The sequence shown here is derived from an EMBL/GenBank/DDBJ whole genome shotgun (WGS) entry which is preliminary data.</text>
</comment>
<dbReference type="OrthoDB" id="10036721at2759"/>
<organism evidence="3 4">
    <name type="scientific">Elsinoe batatas</name>
    <dbReference type="NCBI Taxonomy" id="2601811"/>
    <lineage>
        <taxon>Eukaryota</taxon>
        <taxon>Fungi</taxon>
        <taxon>Dikarya</taxon>
        <taxon>Ascomycota</taxon>
        <taxon>Pezizomycotina</taxon>
        <taxon>Dothideomycetes</taxon>
        <taxon>Dothideomycetidae</taxon>
        <taxon>Myriangiales</taxon>
        <taxon>Elsinoaceae</taxon>
        <taxon>Elsinoe</taxon>
    </lineage>
</organism>
<feature type="signal peptide" evidence="1">
    <location>
        <begin position="1"/>
        <end position="20"/>
    </location>
</feature>
<dbReference type="Gene3D" id="2.60.40.10">
    <property type="entry name" value="Immunoglobulins"/>
    <property type="match status" value="1"/>
</dbReference>
<gene>
    <name evidence="3" type="ORF">KVT40_002252</name>
</gene>
<dbReference type="PROSITE" id="PS51257">
    <property type="entry name" value="PROKAR_LIPOPROTEIN"/>
    <property type="match status" value="1"/>
</dbReference>
<proteinExistence type="predicted"/>
<dbReference type="InterPro" id="IPR016007">
    <property type="entry name" value="Alpha_rhamnosid"/>
</dbReference>
<feature type="chain" id="PRO_5035472067" description="Bacterial alpha-L-rhamnosidase N-terminal domain-containing protein" evidence="1">
    <location>
        <begin position="21"/>
        <end position="497"/>
    </location>
</feature>
<dbReference type="PANTHER" id="PTHR33307">
    <property type="entry name" value="ALPHA-RHAMNOSIDASE (EUROFUNG)"/>
    <property type="match status" value="1"/>
</dbReference>
<keyword evidence="4" id="KW-1185">Reference proteome</keyword>
<reference evidence="3" key="1">
    <citation type="submission" date="2021-07" db="EMBL/GenBank/DDBJ databases">
        <title>Elsinoe batatas strain:CRI-CJ2 Genome sequencing and assembly.</title>
        <authorList>
            <person name="Huang L."/>
        </authorList>
    </citation>
    <scope>NUCLEOTIDE SEQUENCE</scope>
    <source>
        <strain evidence="3">CRI-CJ2</strain>
    </source>
</reference>
<dbReference type="AlphaFoldDB" id="A0A8K0L9L0"/>
<feature type="domain" description="Bacterial alpha-L-rhamnosidase N-terminal" evidence="2">
    <location>
        <begin position="358"/>
        <end position="447"/>
    </location>
</feature>
<dbReference type="Gene3D" id="2.60.120.260">
    <property type="entry name" value="Galactose-binding domain-like"/>
    <property type="match status" value="2"/>
</dbReference>
<name>A0A8K0L9L0_9PEZI</name>
<dbReference type="InterPro" id="IPR013783">
    <property type="entry name" value="Ig-like_fold"/>
</dbReference>
<evidence type="ECO:0000256" key="1">
    <source>
        <dbReference type="SAM" id="SignalP"/>
    </source>
</evidence>
<dbReference type="EMBL" id="JAESVG020000002">
    <property type="protein sequence ID" value="KAG8630633.1"/>
    <property type="molecule type" value="Genomic_DNA"/>
</dbReference>
<evidence type="ECO:0000259" key="2">
    <source>
        <dbReference type="Pfam" id="PF08531"/>
    </source>
</evidence>
<evidence type="ECO:0000313" key="4">
    <source>
        <dbReference type="Proteomes" id="UP000809789"/>
    </source>
</evidence>
<keyword evidence="1" id="KW-0732">Signal</keyword>
<dbReference type="Pfam" id="PF08531">
    <property type="entry name" value="Bac_rhamnosid_N"/>
    <property type="match status" value="2"/>
</dbReference>
<feature type="domain" description="Bacterial alpha-L-rhamnosidase N-terminal" evidence="2">
    <location>
        <begin position="172"/>
        <end position="252"/>
    </location>
</feature>
<sequence>MLRSLLLSVSTLTALASCTGVNVVRLAVDGRTDNPLGLDDVSPVLTWQIVQTGDCSDAICPGDKQTAYGVQAAKSIERLGSGSLCWTTGRVNSDVQQVRFTGSLASREKIAWRVRVTDALNNTSAWSETSTWTVGLLEQSDWGEARWIDYPDRTENLPLPIFARQFNVPEGKSISEARFYLAGIGLHHATVNGQEVTDEVLAPGYSNWQLSTEYRTYDITEALSSGTNAIGVSLGNGFAYNRRSMRNPAVGRNSPYAWWQSQLKGNSTLGADVQAGATTDITNTTGYTLGATINIDTGNGGDNLESRVITAVGNSTLGNSSISFTPALSLQHSAGAKVTGSGNNIAATDPSAGAAVLPRFIARLEVVYIDNTTQAIVSDRSWRTTLGPLITDAFYAGSDFDARAEPAGWDTPSADLNATGWVAAGFAPPPNLATKLVARIAEVIKVQERFSPISVTNPAPGTRGGILLEVIFEIRVEMGIVRRSCIALQTSNESLWM</sequence>
<evidence type="ECO:0000313" key="3">
    <source>
        <dbReference type="EMBL" id="KAG8630633.1"/>
    </source>
</evidence>
<dbReference type="Pfam" id="PF25788">
    <property type="entry name" value="Ig_Rha78A_N"/>
    <property type="match status" value="1"/>
</dbReference>
<accession>A0A8K0L9L0</accession>
<dbReference type="PANTHER" id="PTHR33307:SF6">
    <property type="entry name" value="ALPHA-RHAMNOSIDASE (EUROFUNG)-RELATED"/>
    <property type="match status" value="1"/>
</dbReference>
<dbReference type="Proteomes" id="UP000809789">
    <property type="component" value="Unassembled WGS sequence"/>
</dbReference>
<dbReference type="InterPro" id="IPR013737">
    <property type="entry name" value="Bac_rhamnosid_N"/>
</dbReference>